<dbReference type="Proteomes" id="UP000318927">
    <property type="component" value="Chromosome"/>
</dbReference>
<dbReference type="AlphaFoldDB" id="A0A5B8J6Y3"/>
<name>A0A5B8J6Y3_9MOLU</name>
<dbReference type="Pfam" id="PF25888">
    <property type="entry name" value="WHD_DnaB"/>
    <property type="match status" value="1"/>
</dbReference>
<keyword evidence="3" id="KW-1185">Reference proteome</keyword>
<reference evidence="2 3" key="1">
    <citation type="journal article" date="2019" name="Microbiol. Resour. Announc.">
        <title>Complete Genome Sequences of Three Mycoplasma anserisalpingitis (Mycoplasma sp. 1220) Strains.</title>
        <authorList>
            <person name="Grozner D."/>
            <person name="Forro B."/>
            <person name="Kovacs A.B."/>
            <person name="Marton S."/>
            <person name="Banyai K."/>
            <person name="Kreizinger Z."/>
            <person name="Sulyok K.M."/>
            <person name="Gyuranecz M."/>
        </authorList>
    </citation>
    <scope>NUCLEOTIDE SEQUENCE [LARGE SCALE GENOMIC DNA]</scope>
    <source>
        <strain evidence="2 3">ATCC:BAA-2147</strain>
    </source>
</reference>
<dbReference type="RefSeq" id="WP_146368494.1">
    <property type="nucleotide sequence ID" value="NZ_CP042295.1"/>
</dbReference>
<dbReference type="OrthoDB" id="395744at2"/>
<gene>
    <name evidence="2" type="ORF">FRW55_01870</name>
</gene>
<proteinExistence type="predicted"/>
<evidence type="ECO:0000259" key="1">
    <source>
        <dbReference type="Pfam" id="PF25888"/>
    </source>
</evidence>
<dbReference type="KEGG" id="mans:FRW55_01870"/>
<organism evidence="2 3">
    <name type="scientific">Mycoplasma anserisalpingitidis</name>
    <dbReference type="NCBI Taxonomy" id="519450"/>
    <lineage>
        <taxon>Bacteria</taxon>
        <taxon>Bacillati</taxon>
        <taxon>Mycoplasmatota</taxon>
        <taxon>Mollicutes</taxon>
        <taxon>Mycoplasmataceae</taxon>
        <taxon>Mycoplasma</taxon>
    </lineage>
</organism>
<accession>A0A5B8J6Y3</accession>
<evidence type="ECO:0000313" key="2">
    <source>
        <dbReference type="EMBL" id="QDY86906.1"/>
    </source>
</evidence>
<dbReference type="EMBL" id="CP042295">
    <property type="protein sequence ID" value="QDY86906.1"/>
    <property type="molecule type" value="Genomic_DNA"/>
</dbReference>
<feature type="domain" description="Replicative helicase loading/DNA remodeling protein DnaB N-terminal winged helix" evidence="1">
    <location>
        <begin position="14"/>
        <end position="173"/>
    </location>
</feature>
<protein>
    <recommendedName>
        <fullName evidence="1">Replicative helicase loading/DNA remodeling protein DnaB N-terminal winged helix domain-containing protein</fullName>
    </recommendedName>
</protein>
<sequence>MDANSKLIYSFFRIHRGDQIASEDLRNLRLFYTSFLGANAVLLYEFLHDLIFNKDKYDSTFTYETLSLYLNISIDELNTCRQKLESVSLIETHNDSKESRTVFVLFKPLSSVQMVKNAFIPRLIKNNIGEVNYDRIVNLTNTSTFKNSDSLENISAAFHEMFSLQTEVKSKVTELLVQAGATIKENNSKVWDSSKSYQTQLEMGVIKNSNHYKATKELTCEEFYCQLTNTFILEDSVKEKISKLNSILNLSKITNLAMLYIYLENDKFDFRKTTKLLNEVKKYNYVIDEDTTEKYLHGKYRNDIQLVDAFLKMHSLMNEQ</sequence>
<dbReference type="InterPro" id="IPR058660">
    <property type="entry name" value="WHD_DnaB"/>
</dbReference>
<evidence type="ECO:0000313" key="3">
    <source>
        <dbReference type="Proteomes" id="UP000318927"/>
    </source>
</evidence>